<dbReference type="Pfam" id="PF00172">
    <property type="entry name" value="Zn_clus"/>
    <property type="match status" value="1"/>
</dbReference>
<evidence type="ECO:0000256" key="6">
    <source>
        <dbReference type="SAM" id="MobiDB-lite"/>
    </source>
</evidence>
<reference evidence="8 9" key="1">
    <citation type="journal article" date="2018" name="BMC Genomics">
        <title>The genome of Naegleria lovaniensis, the basis for a comparative approach to unravel pathogenicity factors of the human pathogenic amoeba N. fowleri.</title>
        <authorList>
            <person name="Liechti N."/>
            <person name="Schurch N."/>
            <person name="Bruggmann R."/>
            <person name="Wittwer M."/>
        </authorList>
    </citation>
    <scope>NUCLEOTIDE SEQUENCE [LARGE SCALE GENOMIC DNA]</scope>
    <source>
        <strain evidence="8 9">ATCC 30569</strain>
    </source>
</reference>
<dbReference type="PANTHER" id="PTHR47338:SF5">
    <property type="entry name" value="ZN(II)2CYS6 TRANSCRIPTION FACTOR (EUROFUNG)"/>
    <property type="match status" value="1"/>
</dbReference>
<organism evidence="8 9">
    <name type="scientific">Naegleria lovaniensis</name>
    <name type="common">Amoeba</name>
    <dbReference type="NCBI Taxonomy" id="51637"/>
    <lineage>
        <taxon>Eukaryota</taxon>
        <taxon>Discoba</taxon>
        <taxon>Heterolobosea</taxon>
        <taxon>Tetramitia</taxon>
        <taxon>Eutetramitia</taxon>
        <taxon>Vahlkampfiidae</taxon>
        <taxon>Naegleria</taxon>
    </lineage>
</organism>
<evidence type="ECO:0000256" key="3">
    <source>
        <dbReference type="ARBA" id="ARBA00023015"/>
    </source>
</evidence>
<evidence type="ECO:0000256" key="1">
    <source>
        <dbReference type="ARBA" id="ARBA00004123"/>
    </source>
</evidence>
<feature type="region of interest" description="Disordered" evidence="6">
    <location>
        <begin position="1"/>
        <end position="23"/>
    </location>
</feature>
<dbReference type="InterPro" id="IPR036864">
    <property type="entry name" value="Zn2-C6_fun-type_DNA-bd_sf"/>
</dbReference>
<evidence type="ECO:0000313" key="8">
    <source>
        <dbReference type="EMBL" id="KAG2378886.1"/>
    </source>
</evidence>
<dbReference type="AlphaFoldDB" id="A0AA88GKJ7"/>
<dbReference type="SUPFAM" id="SSF57701">
    <property type="entry name" value="Zn2/Cys6 DNA-binding domain"/>
    <property type="match status" value="1"/>
</dbReference>
<feature type="region of interest" description="Disordered" evidence="6">
    <location>
        <begin position="538"/>
        <end position="558"/>
    </location>
</feature>
<dbReference type="Proteomes" id="UP000816034">
    <property type="component" value="Unassembled WGS sequence"/>
</dbReference>
<dbReference type="PANTHER" id="PTHR47338">
    <property type="entry name" value="ZN(II)2CYS6 TRANSCRIPTION FACTOR (EUROFUNG)-RELATED"/>
    <property type="match status" value="1"/>
</dbReference>
<feature type="compositionally biased region" description="Polar residues" evidence="6">
    <location>
        <begin position="151"/>
        <end position="169"/>
    </location>
</feature>
<keyword evidence="9" id="KW-1185">Reference proteome</keyword>
<feature type="compositionally biased region" description="Low complexity" evidence="6">
    <location>
        <begin position="513"/>
        <end position="524"/>
    </location>
</feature>
<keyword evidence="2" id="KW-0479">Metal-binding</keyword>
<keyword evidence="5" id="KW-0539">Nucleus</keyword>
<comment type="caution">
    <text evidence="8">The sequence shown here is derived from an EMBL/GenBank/DDBJ whole genome shotgun (WGS) entry which is preliminary data.</text>
</comment>
<keyword evidence="4" id="KW-0804">Transcription</keyword>
<dbReference type="Gene3D" id="4.10.240.10">
    <property type="entry name" value="Zn(2)-C6 fungal-type DNA-binding domain"/>
    <property type="match status" value="1"/>
</dbReference>
<feature type="compositionally biased region" description="Low complexity" evidence="6">
    <location>
        <begin position="467"/>
        <end position="477"/>
    </location>
</feature>
<dbReference type="RefSeq" id="XP_044546148.1">
    <property type="nucleotide sequence ID" value="XM_044698066.1"/>
</dbReference>
<dbReference type="PROSITE" id="PS00463">
    <property type="entry name" value="ZN2_CY6_FUNGAL_1"/>
    <property type="match status" value="1"/>
</dbReference>
<feature type="compositionally biased region" description="Polar residues" evidence="6">
    <location>
        <begin position="323"/>
        <end position="332"/>
    </location>
</feature>
<dbReference type="InterPro" id="IPR001138">
    <property type="entry name" value="Zn2Cys6_DnaBD"/>
</dbReference>
<keyword evidence="3" id="KW-0805">Transcription regulation</keyword>
<name>A0AA88GKJ7_NAELO</name>
<dbReference type="GO" id="GO:0000981">
    <property type="term" value="F:DNA-binding transcription factor activity, RNA polymerase II-specific"/>
    <property type="evidence" value="ECO:0007669"/>
    <property type="project" value="InterPro"/>
</dbReference>
<dbReference type="PROSITE" id="PS50048">
    <property type="entry name" value="ZN2_CY6_FUNGAL_2"/>
    <property type="match status" value="1"/>
</dbReference>
<protein>
    <recommendedName>
        <fullName evidence="7">Zn(2)-C6 fungal-type domain-containing protein</fullName>
    </recommendedName>
</protein>
<feature type="compositionally biased region" description="Low complexity" evidence="6">
    <location>
        <begin position="310"/>
        <end position="322"/>
    </location>
</feature>
<evidence type="ECO:0000256" key="5">
    <source>
        <dbReference type="ARBA" id="ARBA00023242"/>
    </source>
</evidence>
<dbReference type="GeneID" id="68100488"/>
<feature type="region of interest" description="Disordered" evidence="6">
    <location>
        <begin position="310"/>
        <end position="332"/>
    </location>
</feature>
<accession>A0AA88GKJ7</accession>
<feature type="compositionally biased region" description="Polar residues" evidence="6">
    <location>
        <begin position="548"/>
        <end position="558"/>
    </location>
</feature>
<evidence type="ECO:0000259" key="7">
    <source>
        <dbReference type="PROSITE" id="PS50048"/>
    </source>
</evidence>
<feature type="region of interest" description="Disordered" evidence="6">
    <location>
        <begin position="150"/>
        <end position="169"/>
    </location>
</feature>
<evidence type="ECO:0000256" key="4">
    <source>
        <dbReference type="ARBA" id="ARBA00023163"/>
    </source>
</evidence>
<dbReference type="SMART" id="SM00066">
    <property type="entry name" value="GAL4"/>
    <property type="match status" value="1"/>
</dbReference>
<feature type="region of interest" description="Disordered" evidence="6">
    <location>
        <begin position="467"/>
        <end position="525"/>
    </location>
</feature>
<dbReference type="InterPro" id="IPR050815">
    <property type="entry name" value="TF_fung"/>
</dbReference>
<gene>
    <name evidence="8" type="ORF">C9374_008034</name>
</gene>
<proteinExistence type="predicted"/>
<feature type="compositionally biased region" description="Low complexity" evidence="6">
    <location>
        <begin position="1"/>
        <end position="16"/>
    </location>
</feature>
<evidence type="ECO:0000256" key="2">
    <source>
        <dbReference type="ARBA" id="ARBA00022723"/>
    </source>
</evidence>
<dbReference type="GO" id="GO:0005634">
    <property type="term" value="C:nucleus"/>
    <property type="evidence" value="ECO:0007669"/>
    <property type="project" value="UniProtKB-SubCell"/>
</dbReference>
<feature type="compositionally biased region" description="Polar residues" evidence="6">
    <location>
        <begin position="489"/>
        <end position="506"/>
    </location>
</feature>
<evidence type="ECO:0000313" key="9">
    <source>
        <dbReference type="Proteomes" id="UP000816034"/>
    </source>
</evidence>
<sequence length="1103" mass="121529">MFSSSKQQDASSQSKTSNHRSSPELIACSAQENSNNALVANSTQLLLLSSASSSSPAVSVHLFPAGIESGSSFLDSTLYSNNSTSPCMFNPGDQVYMQSHTTSSSLSTTKTTQQQLQQMAMNRSPVMANNVLLNHADTSPNSHHYMGVRAPTNSSQNQQPPTSAVASTTTQSPLYQVHFLDSLLHDEEMMQSFIQSVNHQNTVMNQSQVNQYPNTSQPFLIHPQDDLRGADNSNHAHAISCVGENHPPSTRRHMFESEKFAQTQQAMNLSPTTTATPPLKNVITNCPVTTGMRTNTVPSNTNSLVPSSTIAASATSSSTAITQDDTVNQGKESNLHPIACSRCRERHKRCDRKLPSCGYCEKQGLPCNYTTPKKQRRVYQRAVPVPAGNDVSSITMVTGGGSSGSFFTSTPLSAVNSALLTRRGSVDSNISSFSATSAVSTSSSTGGSNSNEATNAFEIFTFRWQGNSNSNSKSSSSNKKKRKSVSQNPSETPMSPQSFTKRNSMPGTFAHDSYGVGSSASSSVPVINERRDEALEAYSFPKKKKPSDQQSLIPNSSTMQPQMSNIITSQGLPNNQPLEHLTLLAQTQNSPGVVVNSPSILFGNSNQLGVLNTLHQQTQLQPPNIDTSCFRKSIFEFFFRYVSVGFSLIPNEVFDEYVFGSEAMNNVFGKDLMSLLFAIHATTSVVFKNYEEAELAFRKSEYILPSYVDNMDQSASIRQFQIYDSNYTLARNLVLANYCYFIGNVKKAKRYLFMADKSLEKKIPNYANRSFLNCPTLPDDDDTAGTLNQYSVFTNLPNDIMLLMKMRLFMGIKVDEIGFMMERGLEYVNGLIDFAQPLISPSSLSSSLNGPIMSSCLFDDSTFTFKSFVGMAMLTSFFYLTGTIPSEVLAVTMQPLTSENIKIYLTLSLLLRKKIKGHAKARPQHFYGDQNSVISSPLAMLTDLFSLSCSILMLHETMCNQKLYNDGHTDQMQYTTVMFQYAEQMKDIIHQIPEDAINISYLSLGILYLLVMYFKQLEEIEVQAMRNGFSLHTNEAFQKQLTSLAIVHRYIAIIANKHPVAMEKFKGTLDRIGQFLLRFSGSLFGSSTTMGSVTGSNHPTTTL</sequence>
<dbReference type="GO" id="GO:0008270">
    <property type="term" value="F:zinc ion binding"/>
    <property type="evidence" value="ECO:0007669"/>
    <property type="project" value="InterPro"/>
</dbReference>
<dbReference type="CDD" id="cd00067">
    <property type="entry name" value="GAL4"/>
    <property type="match status" value="1"/>
</dbReference>
<feature type="domain" description="Zn(2)-C6 fungal-type" evidence="7">
    <location>
        <begin position="339"/>
        <end position="369"/>
    </location>
</feature>
<comment type="subcellular location">
    <subcellularLocation>
        <location evidence="1">Nucleus</location>
    </subcellularLocation>
</comment>
<dbReference type="EMBL" id="PYSW02000031">
    <property type="protein sequence ID" value="KAG2378886.1"/>
    <property type="molecule type" value="Genomic_DNA"/>
</dbReference>